<dbReference type="STRING" id="2070753.A0A3A2ZE20"/>
<reference evidence="4" key="1">
    <citation type="submission" date="2017-02" db="EMBL/GenBank/DDBJ databases">
        <authorList>
            <person name="Tafer H."/>
            <person name="Lopandic K."/>
        </authorList>
    </citation>
    <scope>NUCLEOTIDE SEQUENCE [LARGE SCALE GENOMIC DNA]</scope>
    <source>
        <strain evidence="4">CBS 366.77</strain>
    </source>
</reference>
<dbReference type="AlphaFoldDB" id="A0A3A2ZE20"/>
<protein>
    <recommendedName>
        <fullName evidence="2">ER-bound oxygenase mpaB/mpaB'/Rubber oxygenase catalytic domain-containing protein</fullName>
    </recommendedName>
</protein>
<feature type="compositionally biased region" description="Basic and acidic residues" evidence="1">
    <location>
        <begin position="1"/>
        <end position="15"/>
    </location>
</feature>
<dbReference type="Pfam" id="PF09995">
    <property type="entry name" value="MPAB_Lcp_cat"/>
    <property type="match status" value="1"/>
</dbReference>
<evidence type="ECO:0000313" key="3">
    <source>
        <dbReference type="EMBL" id="RJE21399.1"/>
    </source>
</evidence>
<accession>A0A3A2ZE20</accession>
<organism evidence="3 4">
    <name type="scientific">Aspergillus sclerotialis</name>
    <dbReference type="NCBI Taxonomy" id="2070753"/>
    <lineage>
        <taxon>Eukaryota</taxon>
        <taxon>Fungi</taxon>
        <taxon>Dikarya</taxon>
        <taxon>Ascomycota</taxon>
        <taxon>Pezizomycotina</taxon>
        <taxon>Eurotiomycetes</taxon>
        <taxon>Eurotiomycetidae</taxon>
        <taxon>Eurotiales</taxon>
        <taxon>Aspergillaceae</taxon>
        <taxon>Aspergillus</taxon>
        <taxon>Aspergillus subgen. Polypaecilum</taxon>
    </lineage>
</organism>
<dbReference type="EMBL" id="MVGC01000231">
    <property type="protein sequence ID" value="RJE21399.1"/>
    <property type="molecule type" value="Genomic_DNA"/>
</dbReference>
<evidence type="ECO:0000313" key="4">
    <source>
        <dbReference type="Proteomes" id="UP000266188"/>
    </source>
</evidence>
<dbReference type="PANTHER" id="PTHR36151:SF3">
    <property type="entry name" value="ER-BOUND OXYGENASE MPAB_MPAB'_RUBBER OXYGENASE CATALYTIC DOMAIN-CONTAINING PROTEIN"/>
    <property type="match status" value="1"/>
</dbReference>
<feature type="region of interest" description="Disordered" evidence="1">
    <location>
        <begin position="1"/>
        <end position="23"/>
    </location>
</feature>
<feature type="domain" description="ER-bound oxygenase mpaB/mpaB'/Rubber oxygenase catalytic" evidence="2">
    <location>
        <begin position="43"/>
        <end position="261"/>
    </location>
</feature>
<gene>
    <name evidence="3" type="ORF">PHISCL_06269</name>
</gene>
<evidence type="ECO:0000259" key="2">
    <source>
        <dbReference type="Pfam" id="PF09995"/>
    </source>
</evidence>
<comment type="caution">
    <text evidence="3">The sequence shown here is derived from an EMBL/GenBank/DDBJ whole genome shotgun (WGS) entry which is preliminary data.</text>
</comment>
<dbReference type="GO" id="GO:0016491">
    <property type="term" value="F:oxidoreductase activity"/>
    <property type="evidence" value="ECO:0007669"/>
    <property type="project" value="InterPro"/>
</dbReference>
<dbReference type="OrthoDB" id="4444391at2759"/>
<name>A0A3A2ZE20_9EURO</name>
<dbReference type="InterPro" id="IPR018713">
    <property type="entry name" value="MPAB/Lcp_cat_dom"/>
</dbReference>
<evidence type="ECO:0000256" key="1">
    <source>
        <dbReference type="SAM" id="MobiDB-lite"/>
    </source>
</evidence>
<dbReference type="Proteomes" id="UP000266188">
    <property type="component" value="Unassembled WGS sequence"/>
</dbReference>
<dbReference type="PANTHER" id="PTHR36151">
    <property type="entry name" value="BLR2777 PROTEIN"/>
    <property type="match status" value="1"/>
</dbReference>
<sequence>MSSTDEKTENIEKTSTHTVSDSLKKTDTQRLDGLDNLEILPQILQEGILFGGSGTALLLQAAMPNIRSDESKHHKNLATELGDALQAFLSYISCLVFGTRQERKTLMEMLQRGQAPLKASDYYSTNPDMQLWVAATLYATSTDFYQRIYGRVNYRTARKAYSEFTLLMNCLGIPPGTWPESRQAFWRYWDDHIEKLHVSPDAHKFAMDLFNTTSLPRWVMMMKPLMRVVTIEMLPPRLREEYGLKSTATTRGLYRTTMGFSVAVYPALPRSVRSYALKYYLSDLREHMNVV</sequence>
<keyword evidence="4" id="KW-1185">Reference proteome</keyword>
<proteinExistence type="predicted"/>